<name>A0A2P5E1D6_PARAD</name>
<comment type="caution">
    <text evidence="1">The sequence shown here is derived from an EMBL/GenBank/DDBJ whole genome shotgun (WGS) entry which is preliminary data.</text>
</comment>
<gene>
    <name evidence="1" type="ORF">PanWU01x14_010960</name>
</gene>
<reference evidence="2" key="1">
    <citation type="submission" date="2016-06" db="EMBL/GenBank/DDBJ databases">
        <title>Parallel loss of symbiosis genes in relatives of nitrogen-fixing non-legume Parasponia.</title>
        <authorList>
            <person name="Van Velzen R."/>
            <person name="Holmer R."/>
            <person name="Bu F."/>
            <person name="Rutten L."/>
            <person name="Van Zeijl A."/>
            <person name="Liu W."/>
            <person name="Santuari L."/>
            <person name="Cao Q."/>
            <person name="Sharma T."/>
            <person name="Shen D."/>
            <person name="Roswanjaya Y."/>
            <person name="Wardhani T."/>
            <person name="Kalhor M.S."/>
            <person name="Jansen J."/>
            <person name="Van den Hoogen J."/>
            <person name="Gungor B."/>
            <person name="Hartog M."/>
            <person name="Hontelez J."/>
            <person name="Verver J."/>
            <person name="Yang W.-C."/>
            <person name="Schijlen E."/>
            <person name="Repin R."/>
            <person name="Schilthuizen M."/>
            <person name="Schranz E."/>
            <person name="Heidstra R."/>
            <person name="Miyata K."/>
            <person name="Fedorova E."/>
            <person name="Kohlen W."/>
            <person name="Bisseling T."/>
            <person name="Smit S."/>
            <person name="Geurts R."/>
        </authorList>
    </citation>
    <scope>NUCLEOTIDE SEQUENCE [LARGE SCALE GENOMIC DNA]</scope>
    <source>
        <strain evidence="2">cv. WU1-14</strain>
    </source>
</reference>
<protein>
    <submittedName>
        <fullName evidence="1">Uncharacterized protein</fullName>
    </submittedName>
</protein>
<sequence>MTTKRPASTRVLKSFRIAQYITVLVVDADPISLANISTLLTTYIWIQSYDRSKCCGCIEHCTGERSCD</sequence>
<keyword evidence="2" id="KW-1185">Reference proteome</keyword>
<organism evidence="1 2">
    <name type="scientific">Parasponia andersonii</name>
    <name type="common">Sponia andersonii</name>
    <dbReference type="NCBI Taxonomy" id="3476"/>
    <lineage>
        <taxon>Eukaryota</taxon>
        <taxon>Viridiplantae</taxon>
        <taxon>Streptophyta</taxon>
        <taxon>Embryophyta</taxon>
        <taxon>Tracheophyta</taxon>
        <taxon>Spermatophyta</taxon>
        <taxon>Magnoliopsida</taxon>
        <taxon>eudicotyledons</taxon>
        <taxon>Gunneridae</taxon>
        <taxon>Pentapetalae</taxon>
        <taxon>rosids</taxon>
        <taxon>fabids</taxon>
        <taxon>Rosales</taxon>
        <taxon>Cannabaceae</taxon>
        <taxon>Parasponia</taxon>
    </lineage>
</organism>
<dbReference type="EMBL" id="JXTB01000004">
    <property type="protein sequence ID" value="PON79361.1"/>
    <property type="molecule type" value="Genomic_DNA"/>
</dbReference>
<accession>A0A2P5E1D6</accession>
<evidence type="ECO:0000313" key="2">
    <source>
        <dbReference type="Proteomes" id="UP000237105"/>
    </source>
</evidence>
<evidence type="ECO:0000313" key="1">
    <source>
        <dbReference type="EMBL" id="PON79361.1"/>
    </source>
</evidence>
<proteinExistence type="predicted"/>
<dbReference type="AlphaFoldDB" id="A0A2P5E1D6"/>
<dbReference type="Proteomes" id="UP000237105">
    <property type="component" value="Unassembled WGS sequence"/>
</dbReference>